<dbReference type="HOGENOM" id="CLU_036742_0_1_1"/>
<organism evidence="2 3">
    <name type="scientific">Aureobasidium subglaciale (strain EXF-2481)</name>
    <name type="common">Aureobasidium pullulans var. subglaciale</name>
    <dbReference type="NCBI Taxonomy" id="1043005"/>
    <lineage>
        <taxon>Eukaryota</taxon>
        <taxon>Fungi</taxon>
        <taxon>Dikarya</taxon>
        <taxon>Ascomycota</taxon>
        <taxon>Pezizomycotina</taxon>
        <taxon>Dothideomycetes</taxon>
        <taxon>Dothideomycetidae</taxon>
        <taxon>Dothideales</taxon>
        <taxon>Saccotheciaceae</taxon>
        <taxon>Aureobasidium</taxon>
    </lineage>
</organism>
<dbReference type="NCBIfam" id="TIGR02453">
    <property type="entry name" value="TIGR02453 family protein"/>
    <property type="match status" value="1"/>
</dbReference>
<evidence type="ECO:0008006" key="4">
    <source>
        <dbReference type="Google" id="ProtNLM"/>
    </source>
</evidence>
<sequence>MAPKPAGTLEKKEANDLDIGDRKRKQTTSRAPRRAATKSKYFEPDPENESEVEDGSSSAVVESEDDSDISSEEFSDTSQRPQKRRAPASSKVTDTAPITGSKGKELWRQGVNTGLAPGTQIIIKRPKPRTAGNTPYADNTIHPNTMLFLKDLKANNDREWLKMYDADYRSSLKDWNSFVEVLTEELTKIDDTIPELPLKDVVFRIYRDIRFSKDPTPYKPYFSAAWSRTGRKGPYAAYYVQISPGESFVGGGYWSPDARALAALRNTIDHNPQRLKDVLMNDTMRAEFLSGSSSKSAVKAFVKTNAETALKTKPKGYDAGHPDIDLLRLRRFTVGTKLMDAEILDTQVLRRITALLSALHPFVACLNRIVLPDPSEEEEEDDDEDDSEDEAEDGEDEGSEAESSDA</sequence>
<protein>
    <recommendedName>
        <fullName evidence="4">DUF2461 domain-containing protein</fullName>
    </recommendedName>
</protein>
<dbReference type="OrthoDB" id="2537769at2759"/>
<dbReference type="EMBL" id="KL584778">
    <property type="protein sequence ID" value="KEQ91455.1"/>
    <property type="molecule type" value="Genomic_DNA"/>
</dbReference>
<feature type="region of interest" description="Disordered" evidence="1">
    <location>
        <begin position="1"/>
        <end position="106"/>
    </location>
</feature>
<dbReference type="AlphaFoldDB" id="A0A074Y138"/>
<feature type="compositionally biased region" description="Acidic residues" evidence="1">
    <location>
        <begin position="62"/>
        <end position="75"/>
    </location>
</feature>
<accession>A0A074Y138</accession>
<feature type="region of interest" description="Disordered" evidence="1">
    <location>
        <begin position="371"/>
        <end position="406"/>
    </location>
</feature>
<dbReference type="PANTHER" id="PTHR36452">
    <property type="entry name" value="CHROMOSOME 12, WHOLE GENOME SHOTGUN SEQUENCE"/>
    <property type="match status" value="1"/>
</dbReference>
<dbReference type="RefSeq" id="XP_013339937.1">
    <property type="nucleotide sequence ID" value="XM_013484483.1"/>
</dbReference>
<dbReference type="InParanoid" id="A0A074Y138"/>
<evidence type="ECO:0000313" key="3">
    <source>
        <dbReference type="Proteomes" id="UP000030641"/>
    </source>
</evidence>
<dbReference type="PANTHER" id="PTHR36452:SF1">
    <property type="entry name" value="DUF2461 DOMAIN-CONTAINING PROTEIN"/>
    <property type="match status" value="1"/>
</dbReference>
<proteinExistence type="predicted"/>
<dbReference type="Proteomes" id="UP000030641">
    <property type="component" value="Unassembled WGS sequence"/>
</dbReference>
<evidence type="ECO:0000313" key="2">
    <source>
        <dbReference type="EMBL" id="KEQ91455.1"/>
    </source>
</evidence>
<dbReference type="GeneID" id="25367576"/>
<reference evidence="2 3" key="1">
    <citation type="journal article" date="2014" name="BMC Genomics">
        <title>Genome sequencing of four Aureobasidium pullulans varieties: biotechnological potential, stress tolerance, and description of new species.</title>
        <authorList>
            <person name="Gostin Ar C."/>
            <person name="Ohm R.A."/>
            <person name="Kogej T."/>
            <person name="Sonjak S."/>
            <person name="Turk M."/>
            <person name="Zajc J."/>
            <person name="Zalar P."/>
            <person name="Grube M."/>
            <person name="Sun H."/>
            <person name="Han J."/>
            <person name="Sharma A."/>
            <person name="Chiniquy J."/>
            <person name="Ngan C.Y."/>
            <person name="Lipzen A."/>
            <person name="Barry K."/>
            <person name="Grigoriev I.V."/>
            <person name="Gunde-Cimerman N."/>
        </authorList>
    </citation>
    <scope>NUCLEOTIDE SEQUENCE [LARGE SCALE GENOMIC DNA]</scope>
    <source>
        <strain evidence="2 3">EXF-2481</strain>
    </source>
</reference>
<keyword evidence="3" id="KW-1185">Reference proteome</keyword>
<dbReference type="Pfam" id="PF09365">
    <property type="entry name" value="DUF2461"/>
    <property type="match status" value="1"/>
</dbReference>
<evidence type="ECO:0000256" key="1">
    <source>
        <dbReference type="SAM" id="MobiDB-lite"/>
    </source>
</evidence>
<dbReference type="OMA" id="GVMEPFV"/>
<feature type="compositionally biased region" description="Basic and acidic residues" evidence="1">
    <location>
        <begin position="9"/>
        <end position="21"/>
    </location>
</feature>
<feature type="compositionally biased region" description="Basic residues" evidence="1">
    <location>
        <begin position="22"/>
        <end position="37"/>
    </location>
</feature>
<gene>
    <name evidence="2" type="ORF">AUEXF2481DRAFT_44040</name>
</gene>
<feature type="compositionally biased region" description="Acidic residues" evidence="1">
    <location>
        <begin position="374"/>
        <end position="406"/>
    </location>
</feature>
<name>A0A074Y138_AURSE</name>
<dbReference type="STRING" id="1043005.A0A074Y138"/>
<dbReference type="InterPro" id="IPR012808">
    <property type="entry name" value="CHP02453"/>
</dbReference>
<feature type="compositionally biased region" description="Acidic residues" evidence="1">
    <location>
        <begin position="44"/>
        <end position="54"/>
    </location>
</feature>